<feature type="domain" description="CopC" evidence="8">
    <location>
        <begin position="21"/>
        <end position="115"/>
    </location>
</feature>
<dbReference type="PANTHER" id="PTHR34820">
    <property type="entry name" value="INNER MEMBRANE PROTEIN YEBZ"/>
    <property type="match status" value="1"/>
</dbReference>
<evidence type="ECO:0000256" key="5">
    <source>
        <dbReference type="SAM" id="MobiDB-lite"/>
    </source>
</evidence>
<feature type="chain" id="PRO_5045156167" description="CopC domain-containing protein" evidence="7">
    <location>
        <begin position="21"/>
        <end position="218"/>
    </location>
</feature>
<dbReference type="InterPro" id="IPR032694">
    <property type="entry name" value="CopC/D"/>
</dbReference>
<evidence type="ECO:0000259" key="8">
    <source>
        <dbReference type="Pfam" id="PF04234"/>
    </source>
</evidence>
<dbReference type="Gene3D" id="2.60.40.1220">
    <property type="match status" value="1"/>
</dbReference>
<dbReference type="SUPFAM" id="SSF81296">
    <property type="entry name" value="E set domains"/>
    <property type="match status" value="1"/>
</dbReference>
<feature type="transmembrane region" description="Helical" evidence="6">
    <location>
        <begin position="161"/>
        <end position="183"/>
    </location>
</feature>
<dbReference type="InterPro" id="IPR014756">
    <property type="entry name" value="Ig_E-set"/>
</dbReference>
<protein>
    <recommendedName>
        <fullName evidence="8">CopC domain-containing protein</fullName>
    </recommendedName>
</protein>
<evidence type="ECO:0000256" key="7">
    <source>
        <dbReference type="SAM" id="SignalP"/>
    </source>
</evidence>
<proteinExistence type="predicted"/>
<accession>A0ABP4SGR2</accession>
<evidence type="ECO:0000256" key="1">
    <source>
        <dbReference type="ARBA" id="ARBA00004196"/>
    </source>
</evidence>
<feature type="region of interest" description="Disordered" evidence="5">
    <location>
        <begin position="116"/>
        <end position="154"/>
    </location>
</feature>
<dbReference type="EMBL" id="BAAAPK010000001">
    <property type="protein sequence ID" value="GAA1671467.1"/>
    <property type="molecule type" value="Genomic_DNA"/>
</dbReference>
<comment type="caution">
    <text evidence="9">The sequence shown here is derived from an EMBL/GenBank/DDBJ whole genome shotgun (WGS) entry which is preliminary data.</text>
</comment>
<name>A0ABP4SGR2_9MICO</name>
<sequence>MLVSLLLAAGGVLVAAPAHAHDELVSSDPAADAAVDTLPAQLTLTFSGELATDPGATELAVTDGTGASLADGEPVVAGTVVTQALAGAASGVVTVLWKVVSSDGHPISGEYAFTVTAPPSPTATPTDEPTTEPTDEPDEIATPEPLVTATPASDDSSFGDVWPWIVGGLLVAGLGGAVLYLLVSRARREKELEQTRADALSGGGSTPSAPPADGPTDR</sequence>
<organism evidence="9 10">
    <name type="scientific">Microbacterium lacus</name>
    <dbReference type="NCBI Taxonomy" id="415217"/>
    <lineage>
        <taxon>Bacteria</taxon>
        <taxon>Bacillati</taxon>
        <taxon>Actinomycetota</taxon>
        <taxon>Actinomycetes</taxon>
        <taxon>Micrococcales</taxon>
        <taxon>Microbacteriaceae</taxon>
        <taxon>Microbacterium</taxon>
    </lineage>
</organism>
<feature type="region of interest" description="Disordered" evidence="5">
    <location>
        <begin position="191"/>
        <end position="218"/>
    </location>
</feature>
<keyword evidence="6" id="KW-1133">Transmembrane helix</keyword>
<feature type="compositionally biased region" description="Pro residues" evidence="5">
    <location>
        <begin position="208"/>
        <end position="218"/>
    </location>
</feature>
<evidence type="ECO:0000256" key="4">
    <source>
        <dbReference type="ARBA" id="ARBA00023008"/>
    </source>
</evidence>
<dbReference type="InterPro" id="IPR014755">
    <property type="entry name" value="Cu-Rt/internalin_Ig-like"/>
</dbReference>
<feature type="signal peptide" evidence="7">
    <location>
        <begin position="1"/>
        <end position="20"/>
    </location>
</feature>
<comment type="subcellular location">
    <subcellularLocation>
        <location evidence="1">Cell envelope</location>
    </subcellularLocation>
</comment>
<evidence type="ECO:0000256" key="2">
    <source>
        <dbReference type="ARBA" id="ARBA00022723"/>
    </source>
</evidence>
<dbReference type="InterPro" id="IPR007348">
    <property type="entry name" value="CopC_dom"/>
</dbReference>
<evidence type="ECO:0000256" key="6">
    <source>
        <dbReference type="SAM" id="Phobius"/>
    </source>
</evidence>
<keyword evidence="2" id="KW-0479">Metal-binding</keyword>
<keyword evidence="6" id="KW-0812">Transmembrane</keyword>
<keyword evidence="3 7" id="KW-0732">Signal</keyword>
<gene>
    <name evidence="9" type="ORF">GCM10009807_14470</name>
</gene>
<feature type="compositionally biased region" description="Acidic residues" evidence="5">
    <location>
        <begin position="129"/>
        <end position="141"/>
    </location>
</feature>
<dbReference type="PANTHER" id="PTHR34820:SF4">
    <property type="entry name" value="INNER MEMBRANE PROTEIN YEBZ"/>
    <property type="match status" value="1"/>
</dbReference>
<evidence type="ECO:0000256" key="3">
    <source>
        <dbReference type="ARBA" id="ARBA00022729"/>
    </source>
</evidence>
<keyword evidence="4" id="KW-0186">Copper</keyword>
<dbReference type="Proteomes" id="UP001500596">
    <property type="component" value="Unassembled WGS sequence"/>
</dbReference>
<evidence type="ECO:0000313" key="9">
    <source>
        <dbReference type="EMBL" id="GAA1671467.1"/>
    </source>
</evidence>
<dbReference type="Pfam" id="PF04234">
    <property type="entry name" value="CopC"/>
    <property type="match status" value="1"/>
</dbReference>
<reference evidence="10" key="1">
    <citation type="journal article" date="2019" name="Int. J. Syst. Evol. Microbiol.">
        <title>The Global Catalogue of Microorganisms (GCM) 10K type strain sequencing project: providing services to taxonomists for standard genome sequencing and annotation.</title>
        <authorList>
            <consortium name="The Broad Institute Genomics Platform"/>
            <consortium name="The Broad Institute Genome Sequencing Center for Infectious Disease"/>
            <person name="Wu L."/>
            <person name="Ma J."/>
        </authorList>
    </citation>
    <scope>NUCLEOTIDE SEQUENCE [LARGE SCALE GENOMIC DNA]</scope>
    <source>
        <strain evidence="10">JCM 15575</strain>
    </source>
</reference>
<keyword evidence="10" id="KW-1185">Reference proteome</keyword>
<keyword evidence="6" id="KW-0472">Membrane</keyword>
<evidence type="ECO:0000313" key="10">
    <source>
        <dbReference type="Proteomes" id="UP001500596"/>
    </source>
</evidence>